<dbReference type="RefSeq" id="WP_386414292.1">
    <property type="nucleotide sequence ID" value="NZ_JBHSZO010000015.1"/>
</dbReference>
<dbReference type="SMART" id="SM00644">
    <property type="entry name" value="Ami_2"/>
    <property type="match status" value="1"/>
</dbReference>
<feature type="domain" description="N-acetylmuramoyl-L-alanine amidase" evidence="1">
    <location>
        <begin position="27"/>
        <end position="180"/>
    </location>
</feature>
<organism evidence="2 3">
    <name type="scientific">Streptomyces polyrhachis</name>
    <dbReference type="NCBI Taxonomy" id="1282885"/>
    <lineage>
        <taxon>Bacteria</taxon>
        <taxon>Bacillati</taxon>
        <taxon>Actinomycetota</taxon>
        <taxon>Actinomycetes</taxon>
        <taxon>Kitasatosporales</taxon>
        <taxon>Streptomycetaceae</taxon>
        <taxon>Streptomyces</taxon>
    </lineage>
</organism>
<comment type="caution">
    <text evidence="2">The sequence shown here is derived from an EMBL/GenBank/DDBJ whole genome shotgun (WGS) entry which is preliminary data.</text>
</comment>
<accession>A0ABW2GDQ6</accession>
<reference evidence="3" key="1">
    <citation type="journal article" date="2019" name="Int. J. Syst. Evol. Microbiol.">
        <title>The Global Catalogue of Microorganisms (GCM) 10K type strain sequencing project: providing services to taxonomists for standard genome sequencing and annotation.</title>
        <authorList>
            <consortium name="The Broad Institute Genomics Platform"/>
            <consortium name="The Broad Institute Genome Sequencing Center for Infectious Disease"/>
            <person name="Wu L."/>
            <person name="Ma J."/>
        </authorList>
    </citation>
    <scope>NUCLEOTIDE SEQUENCE [LARGE SCALE GENOMIC DNA]</scope>
    <source>
        <strain evidence="3">CGMCC 1.13681</strain>
    </source>
</reference>
<dbReference type="InterPro" id="IPR047763">
    <property type="entry name" value="PG_bind_dom_phiBT1-type"/>
</dbReference>
<name>A0ABW2GDQ6_9ACTN</name>
<gene>
    <name evidence="2" type="ORF">ACFQLX_11720</name>
</gene>
<sequence length="258" mass="27558">MAQPLSADQFLSVLKSSGVRVVTHGSWRTHNRDHKGPWGPVHGVMVHHTGPYATEAGMVDFCRTGYPDLPGPLCHGVVDRAGTVHLVGYGRTNHAGAGDGDVLAAVIAEKPLPPDNEADTDGNRHFYGFECINTGGGQKWTDAQLKATHAVSAALCRAHGRSERSVIAHKEWQPGRPDPAGIDMADFRTGRSSPLVTAMGKRLVAGGCGRYRSGPSPRWTDADRCSYAAWQRKLGYSGADADGIPGPTSWAKLHVPQP</sequence>
<dbReference type="Gene3D" id="3.40.80.10">
    <property type="entry name" value="Peptidoglycan recognition protein-like"/>
    <property type="match status" value="1"/>
</dbReference>
<dbReference type="Pfam" id="PF01510">
    <property type="entry name" value="Amidase_2"/>
    <property type="match status" value="1"/>
</dbReference>
<dbReference type="EMBL" id="JBHSZO010000015">
    <property type="protein sequence ID" value="MFC7218833.1"/>
    <property type="molecule type" value="Genomic_DNA"/>
</dbReference>
<evidence type="ECO:0000313" key="3">
    <source>
        <dbReference type="Proteomes" id="UP001596413"/>
    </source>
</evidence>
<proteinExistence type="predicted"/>
<dbReference type="InterPro" id="IPR036505">
    <property type="entry name" value="Amidase/PGRP_sf"/>
</dbReference>
<evidence type="ECO:0000259" key="1">
    <source>
        <dbReference type="SMART" id="SM00644"/>
    </source>
</evidence>
<protein>
    <submittedName>
        <fullName evidence="2">Peptidoglycan-binding protein</fullName>
    </submittedName>
</protein>
<evidence type="ECO:0000313" key="2">
    <source>
        <dbReference type="EMBL" id="MFC7218833.1"/>
    </source>
</evidence>
<dbReference type="InterPro" id="IPR002502">
    <property type="entry name" value="Amidase_domain"/>
</dbReference>
<keyword evidence="3" id="KW-1185">Reference proteome</keyword>
<dbReference type="Proteomes" id="UP001596413">
    <property type="component" value="Unassembled WGS sequence"/>
</dbReference>
<dbReference type="CDD" id="cd06583">
    <property type="entry name" value="PGRP"/>
    <property type="match status" value="1"/>
</dbReference>
<dbReference type="SUPFAM" id="SSF55846">
    <property type="entry name" value="N-acetylmuramoyl-L-alanine amidase-like"/>
    <property type="match status" value="1"/>
</dbReference>
<dbReference type="NCBIfam" id="NF038080">
    <property type="entry name" value="PG_bind_siph"/>
    <property type="match status" value="1"/>
</dbReference>